<feature type="compositionally biased region" description="Pro residues" evidence="1">
    <location>
        <begin position="530"/>
        <end position="541"/>
    </location>
</feature>
<feature type="region of interest" description="Disordered" evidence="1">
    <location>
        <begin position="499"/>
        <end position="543"/>
    </location>
</feature>
<reference evidence="3" key="1">
    <citation type="submission" date="2024-03" db="EMBL/GenBank/DDBJ databases">
        <title>WGS assembly of Saponaria officinalis var. Norfolk2.</title>
        <authorList>
            <person name="Jenkins J."/>
            <person name="Shu S."/>
            <person name="Grimwood J."/>
            <person name="Barry K."/>
            <person name="Goodstein D."/>
            <person name="Schmutz J."/>
            <person name="Leebens-Mack J."/>
            <person name="Osbourn A."/>
        </authorList>
    </citation>
    <scope>NUCLEOTIDE SEQUENCE [LARGE SCALE GENOMIC DNA]</scope>
    <source>
        <strain evidence="3">JIC</strain>
    </source>
</reference>
<feature type="region of interest" description="Disordered" evidence="1">
    <location>
        <begin position="135"/>
        <end position="183"/>
    </location>
</feature>
<dbReference type="EMBL" id="JBDFQZ010000002">
    <property type="protein sequence ID" value="KAK9750159.1"/>
    <property type="molecule type" value="Genomic_DNA"/>
</dbReference>
<feature type="compositionally biased region" description="Polar residues" evidence="1">
    <location>
        <begin position="513"/>
        <end position="526"/>
    </location>
</feature>
<dbReference type="PANTHER" id="PTHR33067:SF31">
    <property type="entry name" value="RNA-DIRECTED DNA POLYMERASE"/>
    <property type="match status" value="1"/>
</dbReference>
<accession>A0AAW1MXY4</accession>
<dbReference type="Pfam" id="PF03732">
    <property type="entry name" value="Retrotrans_gag"/>
    <property type="match status" value="2"/>
</dbReference>
<feature type="compositionally biased region" description="Polar residues" evidence="1">
    <location>
        <begin position="166"/>
        <end position="180"/>
    </location>
</feature>
<keyword evidence="4" id="KW-1185">Reference proteome</keyword>
<protein>
    <recommendedName>
        <fullName evidence="2">Retrotransposon gag domain-containing protein</fullName>
    </recommendedName>
</protein>
<dbReference type="AlphaFoldDB" id="A0AAW1MXY4"/>
<proteinExistence type="predicted"/>
<feature type="compositionally biased region" description="Polar residues" evidence="1">
    <location>
        <begin position="600"/>
        <end position="610"/>
    </location>
</feature>
<feature type="compositionally biased region" description="Low complexity" evidence="1">
    <location>
        <begin position="143"/>
        <end position="153"/>
    </location>
</feature>
<evidence type="ECO:0000259" key="2">
    <source>
        <dbReference type="Pfam" id="PF03732"/>
    </source>
</evidence>
<evidence type="ECO:0000256" key="1">
    <source>
        <dbReference type="SAM" id="MobiDB-lite"/>
    </source>
</evidence>
<sequence length="933" mass="104974">MCKGFGSTLTGPALQWYINLHSGSITSFADLVNSFNQQFTSSRELEKRSSDLYRITQKPDESLRTYLNRFNKENVFIPRCDVGTSVEAFRQGLLGDSELYVDLTKYPCHTFEDVQAKALAHIRLEEDKSYKLGSLDYERPNRKSSSLNSSYRNSSRHAPYDKTAKSEVNFTQDRPGNSLDSPPIHEYNFSVNLPGLIRKLDRMGPTVRWPKKSNNPNAKKDTSKFYDFHNDVGHDTYDCIALRNEVAYLVKHGLLNDLIKNHDYRSPRTRKQQENQAPPPPIHEVKFISGGSEICGLTHSAAKRIAKEIKLKPPTPQEWLRNYTADSFDTWEKLSNAFLQKFFPPEKTAKLRNDITGFVQHEDESLYEAWERFKELQRQCHHHGIPSYLLVVTFYNVVKPELQMSLNAASGGRLDSMTWSRAKDLIEDMATQIDELTQQISQLKASSLSSSAQVCNLCGVQGHDSGDCISMPMSEQVNALGARTFDPYSNTYNPGWAHNPRLSYANNNNNNNTQKPPIQTQPKSFNQPPGLHPRPQPPPAQPKSSLELMMEQFVQVQGKKNDELTQSITNISNSVAGVTNSVSQLTSSQKMMETQIAQLAQQDSDTTKPQGQLPGKTEENPRGHVHAVTLRSGKEHVDPVVPSKSKAVSVTDEIVEIIDETADEPKKDAEEAAPKETVDITTTPQRVYVPPKYGKFVEFLKKLHINIPFLDAISEIPSYGKFLKDLLSRKKKFEDNTTVSLFKECSAILLKKLSQKLEDPGSFSILCSIGHVSINSTFCDLGASVSLMPLSIFRKLQMQELKPTRVSLQLADRSVKFPLGVCEDVPLLVGKLLIPCDFFVMDIPEDAHVPIILGRPCLAIAGAIIDVKNGKLSLQVGEDKVEFELNKSMRAPSMHDACYRVDVLKDYLTENSSEFSCTDKFKHHMSITYMQIC</sequence>
<gene>
    <name evidence="3" type="ORF">RND81_02G177700</name>
</gene>
<evidence type="ECO:0000313" key="3">
    <source>
        <dbReference type="EMBL" id="KAK9750159.1"/>
    </source>
</evidence>
<dbReference type="PANTHER" id="PTHR33067">
    <property type="entry name" value="RNA-DIRECTED DNA POLYMERASE-RELATED"/>
    <property type="match status" value="1"/>
</dbReference>
<feature type="domain" description="Retrotransposon gag" evidence="2">
    <location>
        <begin position="7"/>
        <end position="93"/>
    </location>
</feature>
<dbReference type="InterPro" id="IPR021109">
    <property type="entry name" value="Peptidase_aspartic_dom_sf"/>
</dbReference>
<dbReference type="CDD" id="cd00303">
    <property type="entry name" value="retropepsin_like"/>
    <property type="match status" value="1"/>
</dbReference>
<feature type="domain" description="Retrotransposon gag" evidence="2">
    <location>
        <begin position="317"/>
        <end position="396"/>
    </location>
</feature>
<comment type="caution">
    <text evidence="3">The sequence shown here is derived from an EMBL/GenBank/DDBJ whole genome shotgun (WGS) entry which is preliminary data.</text>
</comment>
<evidence type="ECO:0000313" key="4">
    <source>
        <dbReference type="Proteomes" id="UP001443914"/>
    </source>
</evidence>
<dbReference type="Proteomes" id="UP001443914">
    <property type="component" value="Unassembled WGS sequence"/>
</dbReference>
<dbReference type="InterPro" id="IPR005162">
    <property type="entry name" value="Retrotrans_gag_dom"/>
</dbReference>
<name>A0AAW1MXY4_SAPOF</name>
<dbReference type="Gene3D" id="2.40.70.10">
    <property type="entry name" value="Acid Proteases"/>
    <property type="match status" value="1"/>
</dbReference>
<organism evidence="3 4">
    <name type="scientific">Saponaria officinalis</name>
    <name type="common">Common soapwort</name>
    <name type="synonym">Lychnis saponaria</name>
    <dbReference type="NCBI Taxonomy" id="3572"/>
    <lineage>
        <taxon>Eukaryota</taxon>
        <taxon>Viridiplantae</taxon>
        <taxon>Streptophyta</taxon>
        <taxon>Embryophyta</taxon>
        <taxon>Tracheophyta</taxon>
        <taxon>Spermatophyta</taxon>
        <taxon>Magnoliopsida</taxon>
        <taxon>eudicotyledons</taxon>
        <taxon>Gunneridae</taxon>
        <taxon>Pentapetalae</taxon>
        <taxon>Caryophyllales</taxon>
        <taxon>Caryophyllaceae</taxon>
        <taxon>Caryophylleae</taxon>
        <taxon>Saponaria</taxon>
    </lineage>
</organism>
<feature type="region of interest" description="Disordered" evidence="1">
    <location>
        <begin position="600"/>
        <end position="621"/>
    </location>
</feature>